<dbReference type="EMBL" id="CAFBMT010000023">
    <property type="protein sequence ID" value="CAB4951528.1"/>
    <property type="molecule type" value="Genomic_DNA"/>
</dbReference>
<evidence type="ECO:0000313" key="6">
    <source>
        <dbReference type="EMBL" id="CAB4951528.1"/>
    </source>
</evidence>
<dbReference type="Pfam" id="PF00378">
    <property type="entry name" value="ECH_1"/>
    <property type="match status" value="1"/>
</dbReference>
<dbReference type="Gene3D" id="3.90.226.10">
    <property type="entry name" value="2-enoyl-CoA Hydratase, Chain A, domain 1"/>
    <property type="match status" value="1"/>
</dbReference>
<gene>
    <name evidence="3" type="ORF">UFOPK2656_03147</name>
    <name evidence="4" type="ORF">UFOPK3099_01788</name>
    <name evidence="5" type="ORF">UFOPK3267_03256</name>
    <name evidence="6" type="ORF">UFOPK3651_02886</name>
    <name evidence="2" type="ORF">UFOPK4189_03033</name>
</gene>
<dbReference type="PANTHER" id="PTHR43802:SF1">
    <property type="entry name" value="IP11341P-RELATED"/>
    <property type="match status" value="1"/>
</dbReference>
<dbReference type="CDD" id="cd06558">
    <property type="entry name" value="crotonase-like"/>
    <property type="match status" value="1"/>
</dbReference>
<comment type="similarity">
    <text evidence="1">Belongs to the enoyl-CoA hydratase/isomerase family.</text>
</comment>
<organism evidence="3">
    <name type="scientific">freshwater metagenome</name>
    <dbReference type="NCBI Taxonomy" id="449393"/>
    <lineage>
        <taxon>unclassified sequences</taxon>
        <taxon>metagenomes</taxon>
        <taxon>ecological metagenomes</taxon>
    </lineage>
</organism>
<dbReference type="EMBL" id="CAFAAV010000145">
    <property type="protein sequence ID" value="CAB4827450.1"/>
    <property type="molecule type" value="Genomic_DNA"/>
</dbReference>
<sequence>MPEQPADPSPVDVQQDGHVLILRINRPDAMNALDGRVLFELIAAVKRANRDDSVRCMVLTGAPRADGRPCFSAGDDLKEAAAGLHPAGNPGNKLCNAIDESLKPSIAVIDGVCTTGALELALACDLRVVAETAQISDWHLARLGSGLGGWGASTRLSRLVGVAQAKDLILTGKVIDGNEALRIQFAQRVVPSEQLWDEAMTMARSIAAMSPEGVQMTMAHLSRVEDLSKEESLRFATQVREWFRSSSTFATLAQDVLDRKPSR</sequence>
<dbReference type="AlphaFoldDB" id="A0A6J6TCZ4"/>
<accession>A0A6J6TCZ4</accession>
<evidence type="ECO:0000313" key="4">
    <source>
        <dbReference type="EMBL" id="CAB4827450.1"/>
    </source>
</evidence>
<evidence type="ECO:0000313" key="3">
    <source>
        <dbReference type="EMBL" id="CAB4744587.1"/>
    </source>
</evidence>
<name>A0A6J6TCZ4_9ZZZZ</name>
<proteinExistence type="inferred from homology"/>
<dbReference type="EMBL" id="CAFBIY010000319">
    <property type="protein sequence ID" value="CAB4853718.1"/>
    <property type="molecule type" value="Genomic_DNA"/>
</dbReference>
<dbReference type="SUPFAM" id="SSF52096">
    <property type="entry name" value="ClpP/crotonase"/>
    <property type="match status" value="1"/>
</dbReference>
<dbReference type="EMBL" id="CAEZYF010000031">
    <property type="protein sequence ID" value="CAB4744587.1"/>
    <property type="molecule type" value="Genomic_DNA"/>
</dbReference>
<dbReference type="InterPro" id="IPR029045">
    <property type="entry name" value="ClpP/crotonase-like_dom_sf"/>
</dbReference>
<evidence type="ECO:0000313" key="2">
    <source>
        <dbReference type="EMBL" id="CAB4365288.1"/>
    </source>
</evidence>
<dbReference type="InterPro" id="IPR001753">
    <property type="entry name" value="Enoyl-CoA_hydra/iso"/>
</dbReference>
<protein>
    <submittedName>
        <fullName evidence="3">Unannotated protein</fullName>
    </submittedName>
</protein>
<evidence type="ECO:0000256" key="1">
    <source>
        <dbReference type="ARBA" id="ARBA00005254"/>
    </source>
</evidence>
<dbReference type="PANTHER" id="PTHR43802">
    <property type="entry name" value="ENOYL-COA HYDRATASE"/>
    <property type="match status" value="1"/>
</dbReference>
<dbReference type="EMBL" id="CAESGF010000027">
    <property type="protein sequence ID" value="CAB4365288.1"/>
    <property type="molecule type" value="Genomic_DNA"/>
</dbReference>
<evidence type="ECO:0000313" key="5">
    <source>
        <dbReference type="EMBL" id="CAB4853718.1"/>
    </source>
</evidence>
<reference evidence="3" key="1">
    <citation type="submission" date="2020-05" db="EMBL/GenBank/DDBJ databases">
        <authorList>
            <person name="Chiriac C."/>
            <person name="Salcher M."/>
            <person name="Ghai R."/>
            <person name="Kavagutti S V."/>
        </authorList>
    </citation>
    <scope>NUCLEOTIDE SEQUENCE</scope>
</reference>